<dbReference type="Gene3D" id="3.30.1460.30">
    <property type="entry name" value="YgaC/TfoX-N like chaperone"/>
    <property type="match status" value="1"/>
</dbReference>
<dbReference type="HOGENOM" id="CLU_125849_1_1_7"/>
<dbReference type="Pfam" id="PF04993">
    <property type="entry name" value="TfoX_N"/>
    <property type="match status" value="1"/>
</dbReference>
<organism evidence="2 3">
    <name type="scientific">Desulfosudis oleivorans (strain DSM 6200 / JCM 39069 / Hxd3)</name>
    <name type="common">Desulfococcus oleovorans</name>
    <dbReference type="NCBI Taxonomy" id="96561"/>
    <lineage>
        <taxon>Bacteria</taxon>
        <taxon>Pseudomonadati</taxon>
        <taxon>Thermodesulfobacteriota</taxon>
        <taxon>Desulfobacteria</taxon>
        <taxon>Desulfobacterales</taxon>
        <taxon>Desulfosudaceae</taxon>
        <taxon>Desulfosudis</taxon>
    </lineage>
</organism>
<name>A8ZSR2_DESOH</name>
<dbReference type="AlphaFoldDB" id="A8ZSR2"/>
<accession>A8ZSR2</accession>
<protein>
    <submittedName>
        <fullName evidence="2">TfoX domain protein</fullName>
    </submittedName>
</protein>
<dbReference type="InterPro" id="IPR007076">
    <property type="entry name" value="TfoX_N"/>
</dbReference>
<proteinExistence type="predicted"/>
<dbReference type="Proteomes" id="UP000008561">
    <property type="component" value="Chromosome"/>
</dbReference>
<dbReference type="eggNOG" id="COG3070">
    <property type="taxonomic scope" value="Bacteria"/>
</dbReference>
<dbReference type="SUPFAM" id="SSF159894">
    <property type="entry name" value="YgaC/TfoX-N like"/>
    <property type="match status" value="1"/>
</dbReference>
<dbReference type="STRING" id="96561.Dole_0165"/>
<dbReference type="RefSeq" id="WP_012173594.1">
    <property type="nucleotide sequence ID" value="NC_009943.1"/>
</dbReference>
<dbReference type="KEGG" id="dol:Dole_0165"/>
<keyword evidence="3" id="KW-1185">Reference proteome</keyword>
<evidence type="ECO:0000259" key="1">
    <source>
        <dbReference type="Pfam" id="PF04993"/>
    </source>
</evidence>
<dbReference type="EMBL" id="CP000859">
    <property type="protein sequence ID" value="ABW65975.1"/>
    <property type="molecule type" value="Genomic_DNA"/>
</dbReference>
<sequence length="110" mass="12231">MPVSNEFLIFVLDQLAEWGGVTARKMFGGAGLYRDGRMFGLIAGDVVYLKVDDSNREAFVRAGSSAFKPFADKPVSLSYYEVPPDVLEVPEELIDWAARSLAVQSRKKKK</sequence>
<evidence type="ECO:0000313" key="3">
    <source>
        <dbReference type="Proteomes" id="UP000008561"/>
    </source>
</evidence>
<gene>
    <name evidence="2" type="ordered locus">Dole_0165</name>
</gene>
<feature type="domain" description="TfoX N-terminal" evidence="1">
    <location>
        <begin position="13"/>
        <end position="102"/>
    </location>
</feature>
<dbReference type="OrthoDB" id="1524907at2"/>
<reference evidence="2 3" key="1">
    <citation type="submission" date="2007-10" db="EMBL/GenBank/DDBJ databases">
        <title>Complete sequence of Desulfococcus oleovorans Hxd3.</title>
        <authorList>
            <consortium name="US DOE Joint Genome Institute"/>
            <person name="Copeland A."/>
            <person name="Lucas S."/>
            <person name="Lapidus A."/>
            <person name="Barry K."/>
            <person name="Glavina del Rio T."/>
            <person name="Dalin E."/>
            <person name="Tice H."/>
            <person name="Pitluck S."/>
            <person name="Kiss H."/>
            <person name="Brettin T."/>
            <person name="Bruce D."/>
            <person name="Detter J.C."/>
            <person name="Han C."/>
            <person name="Schmutz J."/>
            <person name="Larimer F."/>
            <person name="Land M."/>
            <person name="Hauser L."/>
            <person name="Kyrpides N."/>
            <person name="Kim E."/>
            <person name="Wawrik B."/>
            <person name="Richardson P."/>
        </authorList>
    </citation>
    <scope>NUCLEOTIDE SEQUENCE [LARGE SCALE GENOMIC DNA]</scope>
    <source>
        <strain evidence="3">DSM 6200 / JCM 39069 / Hxd3</strain>
    </source>
</reference>
<evidence type="ECO:0000313" key="2">
    <source>
        <dbReference type="EMBL" id="ABW65975.1"/>
    </source>
</evidence>